<name>A0AAV9X6F8_9PEZI</name>
<comment type="caution">
    <text evidence="3">The sequence shown here is derived from an EMBL/GenBank/DDBJ whole genome shotgun (WGS) entry which is preliminary data.</text>
</comment>
<evidence type="ECO:0000256" key="2">
    <source>
        <dbReference type="ARBA" id="ARBA00023128"/>
    </source>
</evidence>
<evidence type="ECO:0000256" key="1">
    <source>
        <dbReference type="ARBA" id="ARBA00004173"/>
    </source>
</evidence>
<dbReference type="Proteomes" id="UP001365542">
    <property type="component" value="Unassembled WGS sequence"/>
</dbReference>
<proteinExistence type="predicted"/>
<accession>A0AAV9X6F8</accession>
<organism evidence="3 4">
    <name type="scientific">Orbilia ellipsospora</name>
    <dbReference type="NCBI Taxonomy" id="2528407"/>
    <lineage>
        <taxon>Eukaryota</taxon>
        <taxon>Fungi</taxon>
        <taxon>Dikarya</taxon>
        <taxon>Ascomycota</taxon>
        <taxon>Pezizomycotina</taxon>
        <taxon>Orbiliomycetes</taxon>
        <taxon>Orbiliales</taxon>
        <taxon>Orbiliaceae</taxon>
        <taxon>Orbilia</taxon>
    </lineage>
</organism>
<dbReference type="PANTHER" id="PTHR28133">
    <property type="entry name" value="REQUIRED FOR RESPIRATORY GROWTH PROTEIN 7, MITOCHONDRIAL"/>
    <property type="match status" value="1"/>
</dbReference>
<evidence type="ECO:0000313" key="4">
    <source>
        <dbReference type="Proteomes" id="UP001365542"/>
    </source>
</evidence>
<keyword evidence="2" id="KW-0496">Mitochondrion</keyword>
<protein>
    <submittedName>
        <fullName evidence="3">Uncharacterized protein</fullName>
    </submittedName>
</protein>
<dbReference type="GO" id="GO:0005739">
    <property type="term" value="C:mitochondrion"/>
    <property type="evidence" value="ECO:0007669"/>
    <property type="project" value="UniProtKB-SubCell"/>
</dbReference>
<dbReference type="InterPro" id="IPR018828">
    <property type="entry name" value="RRG7"/>
</dbReference>
<evidence type="ECO:0000313" key="3">
    <source>
        <dbReference type="EMBL" id="KAK6537655.1"/>
    </source>
</evidence>
<keyword evidence="4" id="KW-1185">Reference proteome</keyword>
<dbReference type="PANTHER" id="PTHR28133:SF1">
    <property type="entry name" value="REQUIRED FOR RESPIRATORY GROWTH PROTEIN 7, MITOCHONDRIAL"/>
    <property type="match status" value="1"/>
</dbReference>
<dbReference type="Pfam" id="PF10356">
    <property type="entry name" value="RRG7"/>
    <property type="match status" value="1"/>
</dbReference>
<gene>
    <name evidence="3" type="ORF">TWF694_011829</name>
</gene>
<reference evidence="3 4" key="1">
    <citation type="submission" date="2019-10" db="EMBL/GenBank/DDBJ databases">
        <authorList>
            <person name="Palmer J.M."/>
        </authorList>
    </citation>
    <scope>NUCLEOTIDE SEQUENCE [LARGE SCALE GENOMIC DNA]</scope>
    <source>
        <strain evidence="3 4">TWF694</strain>
    </source>
</reference>
<dbReference type="EMBL" id="JAVHJO010000009">
    <property type="protein sequence ID" value="KAK6537655.1"/>
    <property type="molecule type" value="Genomic_DNA"/>
</dbReference>
<dbReference type="AlphaFoldDB" id="A0AAV9X6F8"/>
<comment type="subcellular location">
    <subcellularLocation>
        <location evidence="1">Mitochondrion</location>
    </subcellularLocation>
</comment>
<sequence>MTSAFSPLIYWCPRHVIRRPSVRAFSSISHSDIPSFLRYAHISGLDPTKTVFTGTLYEYTVLSALTRLSGISLARVGGRDDAGVDLQGSWELPQMTTPSSPIKQQKAIKIPLIIQCKNVNEKSWKGPQYVRELDGALVSQPSDALGVLACPRDMTPGMKKQMFASKRALGFIKVTPLEGIYKIGEGELTSALLDTYLEGSGDGQGKHEFATFHLTGRGGLLQQFAWNQVAKRYLGRFGISARYVPKNYGARGVDLGEVATVFEDEALEQEIALTWNGIPMFKA</sequence>